<keyword evidence="3" id="KW-1185">Reference proteome</keyword>
<organism evidence="2 3">
    <name type="scientific">Ilex paraguariensis</name>
    <name type="common">yerba mate</name>
    <dbReference type="NCBI Taxonomy" id="185542"/>
    <lineage>
        <taxon>Eukaryota</taxon>
        <taxon>Viridiplantae</taxon>
        <taxon>Streptophyta</taxon>
        <taxon>Embryophyta</taxon>
        <taxon>Tracheophyta</taxon>
        <taxon>Spermatophyta</taxon>
        <taxon>Magnoliopsida</taxon>
        <taxon>eudicotyledons</taxon>
        <taxon>Gunneridae</taxon>
        <taxon>Pentapetalae</taxon>
        <taxon>asterids</taxon>
        <taxon>campanulids</taxon>
        <taxon>Aquifoliales</taxon>
        <taxon>Aquifoliaceae</taxon>
        <taxon>Ilex</taxon>
    </lineage>
</organism>
<reference evidence="2 3" key="1">
    <citation type="submission" date="2024-02" db="EMBL/GenBank/DDBJ databases">
        <authorList>
            <person name="Vignale AGUSTIN F."/>
            <person name="Sosa J E."/>
            <person name="Modenutti C."/>
        </authorList>
    </citation>
    <scope>NUCLEOTIDE SEQUENCE [LARGE SCALE GENOMIC DNA]</scope>
</reference>
<name>A0ABC8UYB2_9AQUA</name>
<dbReference type="EMBL" id="CAUOFW020009501">
    <property type="protein sequence ID" value="CAK9186081.1"/>
    <property type="molecule type" value="Genomic_DNA"/>
</dbReference>
<protein>
    <submittedName>
        <fullName evidence="2">Uncharacterized protein</fullName>
    </submittedName>
</protein>
<feature type="transmembrane region" description="Helical" evidence="1">
    <location>
        <begin position="21"/>
        <end position="51"/>
    </location>
</feature>
<keyword evidence="1" id="KW-1133">Transmembrane helix</keyword>
<gene>
    <name evidence="2" type="ORF">ILEXP_LOCUS56560</name>
</gene>
<feature type="non-terminal residue" evidence="2">
    <location>
        <position position="55"/>
    </location>
</feature>
<keyword evidence="1" id="KW-0472">Membrane</keyword>
<feature type="non-terminal residue" evidence="2">
    <location>
        <position position="1"/>
    </location>
</feature>
<evidence type="ECO:0000313" key="3">
    <source>
        <dbReference type="Proteomes" id="UP001642360"/>
    </source>
</evidence>
<comment type="caution">
    <text evidence="2">The sequence shown here is derived from an EMBL/GenBank/DDBJ whole genome shotgun (WGS) entry which is preliminary data.</text>
</comment>
<dbReference type="AlphaFoldDB" id="A0ABC8UYB2"/>
<sequence length="55" mass="6030">VPTTWPSVHFSYEHDKNHSCLWLYVIQAIGATGLSYDIGGTLGTVLLLVLIDSVK</sequence>
<dbReference type="Proteomes" id="UP001642360">
    <property type="component" value="Unassembled WGS sequence"/>
</dbReference>
<evidence type="ECO:0000256" key="1">
    <source>
        <dbReference type="SAM" id="Phobius"/>
    </source>
</evidence>
<accession>A0ABC8UYB2</accession>
<keyword evidence="1" id="KW-0812">Transmembrane</keyword>
<evidence type="ECO:0000313" key="2">
    <source>
        <dbReference type="EMBL" id="CAK9186081.1"/>
    </source>
</evidence>
<proteinExistence type="predicted"/>